<keyword evidence="2" id="KW-1185">Reference proteome</keyword>
<evidence type="ECO:0000313" key="1">
    <source>
        <dbReference type="EMBL" id="KAG0420407.1"/>
    </source>
</evidence>
<gene>
    <name evidence="1" type="ORF">HPB47_003510</name>
</gene>
<reference evidence="1 2" key="1">
    <citation type="journal article" date="2020" name="Cell">
        <title>Large-Scale Comparative Analyses of Tick Genomes Elucidate Their Genetic Diversity and Vector Capacities.</title>
        <authorList>
            <consortium name="Tick Genome and Microbiome Consortium (TIGMIC)"/>
            <person name="Jia N."/>
            <person name="Wang J."/>
            <person name="Shi W."/>
            <person name="Du L."/>
            <person name="Sun Y."/>
            <person name="Zhan W."/>
            <person name="Jiang J.F."/>
            <person name="Wang Q."/>
            <person name="Zhang B."/>
            <person name="Ji P."/>
            <person name="Bell-Sakyi L."/>
            <person name="Cui X.M."/>
            <person name="Yuan T.T."/>
            <person name="Jiang B.G."/>
            <person name="Yang W.F."/>
            <person name="Lam T.T."/>
            <person name="Chang Q.C."/>
            <person name="Ding S.J."/>
            <person name="Wang X.J."/>
            <person name="Zhu J.G."/>
            <person name="Ruan X.D."/>
            <person name="Zhao L."/>
            <person name="Wei J.T."/>
            <person name="Ye R.Z."/>
            <person name="Que T.C."/>
            <person name="Du C.H."/>
            <person name="Zhou Y.H."/>
            <person name="Cheng J.X."/>
            <person name="Dai P.F."/>
            <person name="Guo W.B."/>
            <person name="Han X.H."/>
            <person name="Huang E.J."/>
            <person name="Li L.F."/>
            <person name="Wei W."/>
            <person name="Gao Y.C."/>
            <person name="Liu J.Z."/>
            <person name="Shao H.Z."/>
            <person name="Wang X."/>
            <person name="Wang C.C."/>
            <person name="Yang T.C."/>
            <person name="Huo Q.B."/>
            <person name="Li W."/>
            <person name="Chen H.Y."/>
            <person name="Chen S.E."/>
            <person name="Zhou L.G."/>
            <person name="Ni X.B."/>
            <person name="Tian J.H."/>
            <person name="Sheng Y."/>
            <person name="Liu T."/>
            <person name="Pan Y.S."/>
            <person name="Xia L.Y."/>
            <person name="Li J."/>
            <person name="Zhao F."/>
            <person name="Cao W.C."/>
        </authorList>
    </citation>
    <scope>NUCLEOTIDE SEQUENCE [LARGE SCALE GENOMIC DNA]</scope>
    <source>
        <strain evidence="1">Iper-2018</strain>
    </source>
</reference>
<organism evidence="1 2">
    <name type="scientific">Ixodes persulcatus</name>
    <name type="common">Taiga tick</name>
    <dbReference type="NCBI Taxonomy" id="34615"/>
    <lineage>
        <taxon>Eukaryota</taxon>
        <taxon>Metazoa</taxon>
        <taxon>Ecdysozoa</taxon>
        <taxon>Arthropoda</taxon>
        <taxon>Chelicerata</taxon>
        <taxon>Arachnida</taxon>
        <taxon>Acari</taxon>
        <taxon>Parasitiformes</taxon>
        <taxon>Ixodida</taxon>
        <taxon>Ixodoidea</taxon>
        <taxon>Ixodidae</taxon>
        <taxon>Ixodinae</taxon>
        <taxon>Ixodes</taxon>
    </lineage>
</organism>
<accession>A0AC60PJ97</accession>
<dbReference type="Proteomes" id="UP000805193">
    <property type="component" value="Unassembled WGS sequence"/>
</dbReference>
<comment type="caution">
    <text evidence="1">The sequence shown here is derived from an EMBL/GenBank/DDBJ whole genome shotgun (WGS) entry which is preliminary data.</text>
</comment>
<sequence length="231" mass="25057">SCNLMNPKGKKFRTVHKYGRRRKAWNKSVKLPVAAEVSDDTDLPETATRSAVQCASDENETSSKHFETNITSLNGASADATVSASASNIQLRISAPAPSSDEIARRKKKRSIGKKQTAINDIFSQMDISHRGLHHESYQRLQKKYSHPAATSAATEIETESAQKVKEVYGELGGAPGNIDVMYDGTWLTRGHNSHAGVGCLIELYTGLVLDHCVLSNYCHGCSVGPKPGDS</sequence>
<evidence type="ECO:0000313" key="2">
    <source>
        <dbReference type="Proteomes" id="UP000805193"/>
    </source>
</evidence>
<name>A0AC60PJ97_IXOPE</name>
<dbReference type="EMBL" id="JABSTQ010010511">
    <property type="protein sequence ID" value="KAG0420407.1"/>
    <property type="molecule type" value="Genomic_DNA"/>
</dbReference>
<feature type="non-terminal residue" evidence="1">
    <location>
        <position position="1"/>
    </location>
</feature>
<proteinExistence type="predicted"/>
<protein>
    <submittedName>
        <fullName evidence="1">Uncharacterized protein</fullName>
    </submittedName>
</protein>